<accession>A0A1B0B0T4</accession>
<organism evidence="2 3">
    <name type="scientific">Glossina palpalis gambiensis</name>
    <dbReference type="NCBI Taxonomy" id="67801"/>
    <lineage>
        <taxon>Eukaryota</taxon>
        <taxon>Metazoa</taxon>
        <taxon>Ecdysozoa</taxon>
        <taxon>Arthropoda</taxon>
        <taxon>Hexapoda</taxon>
        <taxon>Insecta</taxon>
        <taxon>Pterygota</taxon>
        <taxon>Neoptera</taxon>
        <taxon>Endopterygota</taxon>
        <taxon>Diptera</taxon>
        <taxon>Brachycera</taxon>
        <taxon>Muscomorpha</taxon>
        <taxon>Hippoboscoidea</taxon>
        <taxon>Glossinidae</taxon>
        <taxon>Glossina</taxon>
    </lineage>
</organism>
<feature type="compositionally biased region" description="Polar residues" evidence="1">
    <location>
        <begin position="13"/>
        <end position="26"/>
    </location>
</feature>
<keyword evidence="3" id="KW-1185">Reference proteome</keyword>
<evidence type="ECO:0000313" key="3">
    <source>
        <dbReference type="Proteomes" id="UP000092460"/>
    </source>
</evidence>
<proteinExistence type="predicted"/>
<dbReference type="VEuPathDB" id="VectorBase:GPPI015025"/>
<feature type="region of interest" description="Disordered" evidence="1">
    <location>
        <begin position="1"/>
        <end position="29"/>
    </location>
</feature>
<dbReference type="EnsemblMetazoa" id="GPPI015025-RA">
    <property type="protein sequence ID" value="GPPI015025-PA"/>
    <property type="gene ID" value="GPPI015025"/>
</dbReference>
<sequence>MAMKCVRNERESCQTNNNEGASNGSSTEERGLKSMLYGRLLYDDKRNETLNETENGQDLIGRVKVCMILNSGSKEAAIGESIRQIA</sequence>
<evidence type="ECO:0000313" key="2">
    <source>
        <dbReference type="EnsemblMetazoa" id="GPPI015025-PA"/>
    </source>
</evidence>
<reference evidence="2" key="2">
    <citation type="submission" date="2020-05" db="UniProtKB">
        <authorList>
            <consortium name="EnsemblMetazoa"/>
        </authorList>
    </citation>
    <scope>IDENTIFICATION</scope>
    <source>
        <strain evidence="2">IAEA</strain>
    </source>
</reference>
<dbReference type="AlphaFoldDB" id="A0A1B0B0T4"/>
<dbReference type="Proteomes" id="UP000092460">
    <property type="component" value="Unassembled WGS sequence"/>
</dbReference>
<name>A0A1B0B0T4_9MUSC</name>
<protein>
    <submittedName>
        <fullName evidence="2">Uncharacterized protein</fullName>
    </submittedName>
</protein>
<dbReference type="EMBL" id="JXJN01006813">
    <property type="status" value="NOT_ANNOTATED_CDS"/>
    <property type="molecule type" value="Genomic_DNA"/>
</dbReference>
<feature type="compositionally biased region" description="Basic and acidic residues" evidence="1">
    <location>
        <begin position="1"/>
        <end position="12"/>
    </location>
</feature>
<evidence type="ECO:0000256" key="1">
    <source>
        <dbReference type="SAM" id="MobiDB-lite"/>
    </source>
</evidence>
<reference evidence="3" key="1">
    <citation type="submission" date="2015-01" db="EMBL/GenBank/DDBJ databases">
        <authorList>
            <person name="Aksoy S."/>
            <person name="Warren W."/>
            <person name="Wilson R.K."/>
        </authorList>
    </citation>
    <scope>NUCLEOTIDE SEQUENCE [LARGE SCALE GENOMIC DNA]</scope>
    <source>
        <strain evidence="3">IAEA</strain>
    </source>
</reference>